<dbReference type="OrthoDB" id="9803617at2"/>
<dbReference type="EMBL" id="MAXA01000003">
    <property type="protein sequence ID" value="OHV46073.1"/>
    <property type="molecule type" value="Genomic_DNA"/>
</dbReference>
<dbReference type="AlphaFoldDB" id="A0A1S1RH34"/>
<evidence type="ECO:0000256" key="2">
    <source>
        <dbReference type="SAM" id="MobiDB-lite"/>
    </source>
</evidence>
<dbReference type="CDD" id="cd07034">
    <property type="entry name" value="TPP_PYR_PFOR_IOR-alpha_like"/>
    <property type="match status" value="1"/>
</dbReference>
<evidence type="ECO:0000256" key="1">
    <source>
        <dbReference type="ARBA" id="ARBA00023002"/>
    </source>
</evidence>
<name>A0A1S1RH34_9ACTN</name>
<dbReference type="Pfam" id="PF01558">
    <property type="entry name" value="POR"/>
    <property type="match status" value="1"/>
</dbReference>
<dbReference type="SUPFAM" id="SSF52922">
    <property type="entry name" value="TK C-terminal domain-like"/>
    <property type="match status" value="1"/>
</dbReference>
<dbReference type="Gene3D" id="3.40.50.970">
    <property type="match status" value="1"/>
</dbReference>
<dbReference type="GO" id="GO:0000287">
    <property type="term" value="F:magnesium ion binding"/>
    <property type="evidence" value="ECO:0007669"/>
    <property type="project" value="UniProtKB-ARBA"/>
</dbReference>
<reference evidence="5" key="1">
    <citation type="submission" date="2016-07" db="EMBL/GenBank/DDBJ databases">
        <title>Frankia sp. NRRL B-16219 Genome sequencing.</title>
        <authorList>
            <person name="Ghodhbane-Gtari F."/>
            <person name="Swanson E."/>
            <person name="Gueddou A."/>
            <person name="Louati M."/>
            <person name="Nouioui I."/>
            <person name="Hezbri K."/>
            <person name="Abebe-Akele F."/>
            <person name="Simpson S."/>
            <person name="Morris K."/>
            <person name="Thomas K."/>
            <person name="Gtari M."/>
            <person name="Tisa L.S."/>
        </authorList>
    </citation>
    <scope>NUCLEOTIDE SEQUENCE [LARGE SCALE GENOMIC DNA]</scope>
    <source>
        <strain evidence="5">NRRL B-16219</strain>
    </source>
</reference>
<dbReference type="InterPro" id="IPR019752">
    <property type="entry name" value="Pyrv/ketoisovalerate_OxRed_cat"/>
</dbReference>
<protein>
    <submittedName>
        <fullName evidence="4">Indolepyruvate ferredoxin oxidoreductase</fullName>
    </submittedName>
</protein>
<dbReference type="InterPro" id="IPR029061">
    <property type="entry name" value="THDP-binding"/>
</dbReference>
<evidence type="ECO:0000313" key="4">
    <source>
        <dbReference type="EMBL" id="OHV46073.1"/>
    </source>
</evidence>
<dbReference type="SUPFAM" id="SSF52518">
    <property type="entry name" value="Thiamin diphosphate-binding fold (THDP-binding)"/>
    <property type="match status" value="2"/>
</dbReference>
<dbReference type="InterPro" id="IPR002869">
    <property type="entry name" value="Pyrv_flavodox_OxRed_cen"/>
</dbReference>
<keyword evidence="5" id="KW-1185">Reference proteome</keyword>
<dbReference type="Gene3D" id="3.40.920.10">
    <property type="entry name" value="Pyruvate-ferredoxin oxidoreductase, PFOR, domain III"/>
    <property type="match status" value="1"/>
</dbReference>
<keyword evidence="1" id="KW-0560">Oxidoreductase</keyword>
<dbReference type="PANTHER" id="PTHR48084:SF3">
    <property type="entry name" value="SUBUNIT OF PYRUVATE:FLAVODOXIN OXIDOREDUCTASE"/>
    <property type="match status" value="1"/>
</dbReference>
<comment type="caution">
    <text evidence="4">The sequence shown here is derived from an EMBL/GenBank/DDBJ whole genome shotgun (WGS) entry which is preliminary data.</text>
</comment>
<feature type="region of interest" description="Disordered" evidence="2">
    <location>
        <begin position="714"/>
        <end position="749"/>
    </location>
</feature>
<feature type="region of interest" description="Disordered" evidence="2">
    <location>
        <begin position="1"/>
        <end position="32"/>
    </location>
</feature>
<organism evidence="4 5">
    <name type="scientific">Parafrankia soli</name>
    <dbReference type="NCBI Taxonomy" id="2599596"/>
    <lineage>
        <taxon>Bacteria</taxon>
        <taxon>Bacillati</taxon>
        <taxon>Actinomycetota</taxon>
        <taxon>Actinomycetes</taxon>
        <taxon>Frankiales</taxon>
        <taxon>Frankiaceae</taxon>
        <taxon>Parafrankia</taxon>
    </lineage>
</organism>
<keyword evidence="4" id="KW-0670">Pyruvate</keyword>
<dbReference type="InterPro" id="IPR051457">
    <property type="entry name" value="2-oxoacid:Fd_oxidoreductase"/>
</dbReference>
<dbReference type="Pfam" id="PF20169">
    <property type="entry name" value="DUF6537"/>
    <property type="match status" value="1"/>
</dbReference>
<proteinExistence type="predicted"/>
<feature type="region of interest" description="Disordered" evidence="2">
    <location>
        <begin position="978"/>
        <end position="1007"/>
    </location>
</feature>
<dbReference type="SUPFAM" id="SSF53323">
    <property type="entry name" value="Pyruvate-ferredoxin oxidoreductase, PFOR, domain III"/>
    <property type="match status" value="1"/>
</dbReference>
<dbReference type="NCBIfam" id="NF009589">
    <property type="entry name" value="PRK13030.1"/>
    <property type="match status" value="1"/>
</dbReference>
<dbReference type="InterPro" id="IPR046667">
    <property type="entry name" value="DUF6537"/>
</dbReference>
<feature type="compositionally biased region" description="Low complexity" evidence="2">
    <location>
        <begin position="978"/>
        <end position="996"/>
    </location>
</feature>
<dbReference type="InterPro" id="IPR002880">
    <property type="entry name" value="Pyrv_Fd/Flavodoxin_OxRdtase_N"/>
</dbReference>
<dbReference type="InterPro" id="IPR009014">
    <property type="entry name" value="Transketo_C/PFOR_II"/>
</dbReference>
<dbReference type="GO" id="GO:0016903">
    <property type="term" value="F:oxidoreductase activity, acting on the aldehyde or oxo group of donors"/>
    <property type="evidence" value="ECO:0007669"/>
    <property type="project" value="InterPro"/>
</dbReference>
<accession>A0A1S1RH34</accession>
<dbReference type="RefSeq" id="WP_071059550.1">
    <property type="nucleotide sequence ID" value="NZ_MAXA01000003.1"/>
</dbReference>
<evidence type="ECO:0000259" key="3">
    <source>
        <dbReference type="PROSITE" id="PS51379"/>
    </source>
</evidence>
<dbReference type="PANTHER" id="PTHR48084">
    <property type="entry name" value="2-OXOGLUTARATE OXIDOREDUCTASE SUBUNIT KORB-RELATED"/>
    <property type="match status" value="1"/>
</dbReference>
<dbReference type="InterPro" id="IPR017896">
    <property type="entry name" value="4Fe4S_Fe-S-bd"/>
</dbReference>
<gene>
    <name evidence="4" type="ORF">BBK14_09240</name>
</gene>
<evidence type="ECO:0000313" key="5">
    <source>
        <dbReference type="Proteomes" id="UP000179769"/>
    </source>
</evidence>
<dbReference type="Proteomes" id="UP000179769">
    <property type="component" value="Unassembled WGS sequence"/>
</dbReference>
<sequence length="1244" mass="131220">MIGATGERAASGDVIEAPPLDGPPVADPPAVEAPVPAPAAAALLSGVETLARLLVVRERLDAKDGLTTGTMVSGYPGSPLGTFDLTLDKLGDKLAEHRILHRPGLNEELGAAVVWGSQMGAVSGYAGVDGVVGAWYGKTPGLDRCGDVLRHANAMGAGPNGGVVMFCGDDPTAKSSTLPCDSQYTFEDACIPVLFPGDQQEVLDLGVHAYRLSRYCGSWVGMKIVTAVADGIGSVDLDLDRHTPEEPEDILVEGLPWRHRPQAKVGPHAVPGQEALVVDHRLRAAQAYVRHNGLDRVVGAQAGAPLGIVCAGKTYFDVVQAFSDLGVRPADLAAAGVRVLKLAMTYPVVESTVVEFARSVEEILVVEEKRPFIETQLRSILHQAGIMVPVAGKKDLDGRALLSTVGELDPAAVGKALTRVRPALAAGRRDEPRRMSLPLLALPSRPPGFCSGCPHNRSTVFPDGALVGGGVGCHGIMYFETRHQGMTSLPPTPMGAEGVPWIGLAPFVDEPHLIQNLGDGTLSHSGILAIRASVAAGVAVTFKILYNTAVAMTGGQDVVGLMDVPAMTRALEAEGVRRIVVCAEDPKRYGRRARWAPGVRVLGRDHLPEVQEELRGVAGVSVIIYDQRCAAESRRLRKRGLLPEPPRRVVINEAVCEGCGDCGTKSNCLSVLPVETELGVKRRIDDLSCNRDYTCLDGDCPSFVTVQPRSRTWPWTRSPAKRRARRASAEQAAGASAGTGESVRPALPAGTLPAPANPGVDGQYGIYVTGIGGTGIITASRILAAAAESAGLVVGGVDQTGLSQKAGAVVSHLHLAATRAEIGSATVGPAGADLYLSGDILQAAGGPQLERVRPGHTVAVVETELIPTTSMLQGGATAPADEDLRRAITDRVGPERVAFIAGRQIAEQVFADQLLGNVVLLGAAFQLGGLPFTLDDVEHAMRRQGRAAAKNREAFEWGRWAAHDPAAVEASLAGPAGAGSVATGSAGAEASGAGPEPGRRPGLTDPSPAALTRAAALVAERPLPPALRDLLVRRAAQVIDYSGDSLARRFLGLVEQASARDDEARGWELTRAVADSWHKILTYKDEYEVARLHLKTDYDEVARGLGIDGPYKVTYHLHPPALRRLGVSRKLPMGRPYAVAFHGLRAMKRLRGTPFDVFGYDPDRRTERAVIAEYEALITELVRPVPAGSGVSYETLVQAAESVQVVKGYAEIKEAAVRRWRAEVAQLRRELVPPAAGTGGGTAP</sequence>
<feature type="domain" description="4Fe-4S ferredoxin-type" evidence="3">
    <location>
        <begin position="647"/>
        <end position="677"/>
    </location>
</feature>
<dbReference type="PROSITE" id="PS51379">
    <property type="entry name" value="4FE4S_FER_2"/>
    <property type="match status" value="1"/>
</dbReference>